<evidence type="ECO:0000313" key="2">
    <source>
        <dbReference type="EMBL" id="MBB5081324.1"/>
    </source>
</evidence>
<protein>
    <submittedName>
        <fullName evidence="2">Uncharacterized protein</fullName>
    </submittedName>
</protein>
<keyword evidence="1" id="KW-1133">Transmembrane helix</keyword>
<comment type="caution">
    <text evidence="2">The sequence shown here is derived from an EMBL/GenBank/DDBJ whole genome shotgun (WGS) entry which is preliminary data.</text>
</comment>
<gene>
    <name evidence="2" type="ORF">HNR40_006819</name>
</gene>
<dbReference type="RefSeq" id="WP_184968586.1">
    <property type="nucleotide sequence ID" value="NZ_JACHIN010000010.1"/>
</dbReference>
<evidence type="ECO:0000256" key="1">
    <source>
        <dbReference type="SAM" id="Phobius"/>
    </source>
</evidence>
<dbReference type="AlphaFoldDB" id="A0A7W8EJ68"/>
<keyword evidence="1" id="KW-0812">Transmembrane</keyword>
<proteinExistence type="predicted"/>
<organism evidence="2 3">
    <name type="scientific">Nonomuraea endophytica</name>
    <dbReference type="NCBI Taxonomy" id="714136"/>
    <lineage>
        <taxon>Bacteria</taxon>
        <taxon>Bacillati</taxon>
        <taxon>Actinomycetota</taxon>
        <taxon>Actinomycetes</taxon>
        <taxon>Streptosporangiales</taxon>
        <taxon>Streptosporangiaceae</taxon>
        <taxon>Nonomuraea</taxon>
    </lineage>
</organism>
<feature type="transmembrane region" description="Helical" evidence="1">
    <location>
        <begin position="5"/>
        <end position="27"/>
    </location>
</feature>
<evidence type="ECO:0000313" key="3">
    <source>
        <dbReference type="Proteomes" id="UP000568380"/>
    </source>
</evidence>
<dbReference type="EMBL" id="JACHIN010000010">
    <property type="protein sequence ID" value="MBB5081324.1"/>
    <property type="molecule type" value="Genomic_DNA"/>
</dbReference>
<sequence length="66" mass="7446">MFLAILLAAAYWLINSWLIMLVVAYLHHQWWAVIPEMTYGNAVVTSLLLHAIAVPAVATISKGRRR</sequence>
<name>A0A7W8EJ68_9ACTN</name>
<feature type="transmembrane region" description="Helical" evidence="1">
    <location>
        <begin position="39"/>
        <end position="60"/>
    </location>
</feature>
<reference evidence="2 3" key="1">
    <citation type="submission" date="2020-08" db="EMBL/GenBank/DDBJ databases">
        <title>Genomic Encyclopedia of Type Strains, Phase IV (KMG-IV): sequencing the most valuable type-strain genomes for metagenomic binning, comparative biology and taxonomic classification.</title>
        <authorList>
            <person name="Goeker M."/>
        </authorList>
    </citation>
    <scope>NUCLEOTIDE SEQUENCE [LARGE SCALE GENOMIC DNA]</scope>
    <source>
        <strain evidence="2 3">DSM 45385</strain>
    </source>
</reference>
<dbReference type="Proteomes" id="UP000568380">
    <property type="component" value="Unassembled WGS sequence"/>
</dbReference>
<keyword evidence="1" id="KW-0472">Membrane</keyword>
<accession>A0A7W8EJ68</accession>
<keyword evidence="3" id="KW-1185">Reference proteome</keyword>